<evidence type="ECO:0000313" key="1">
    <source>
        <dbReference type="EMBL" id="VFK53929.1"/>
    </source>
</evidence>
<protein>
    <submittedName>
        <fullName evidence="1">Uncharacterized protein</fullName>
    </submittedName>
</protein>
<evidence type="ECO:0000313" key="2">
    <source>
        <dbReference type="EMBL" id="VFK55845.1"/>
    </source>
</evidence>
<name>A0A450ZJH1_9GAMM</name>
<sequence>MPTEDKCCSIVPYFKVPSENMIPFKALCQEAVEKAKNKEGCLYYGFSFDGDRAHCREGFENAEATLAYFISGGKILREMLLISELERLEIHGPETELAKLREPLAPLDPQFFTLEFGFRR</sequence>
<dbReference type="AlphaFoldDB" id="A0A450ZJH1"/>
<dbReference type="EMBL" id="CAADFX010000079">
    <property type="protein sequence ID" value="VFK58282.1"/>
    <property type="molecule type" value="Genomic_DNA"/>
</dbReference>
<evidence type="ECO:0000313" key="3">
    <source>
        <dbReference type="EMBL" id="VFK58282.1"/>
    </source>
</evidence>
<accession>A0A450ZJH1</accession>
<gene>
    <name evidence="3" type="ORF">BECKTUN1418D_GA0071000_10794</name>
    <name evidence="2" type="ORF">BECKTUN1418E_GA0071001_10343</name>
    <name evidence="1" type="ORF">BECKTUN1418F_GA0071002_10333</name>
</gene>
<reference evidence="1" key="1">
    <citation type="submission" date="2019-02" db="EMBL/GenBank/DDBJ databases">
        <authorList>
            <person name="Gruber-Vodicka R. H."/>
            <person name="Seah K. B. B."/>
        </authorList>
    </citation>
    <scope>NUCLEOTIDE SEQUENCE</scope>
    <source>
        <strain evidence="3">BECK_BY1</strain>
        <strain evidence="2">BECK_BY2</strain>
        <strain evidence="1">BECK_BY3</strain>
    </source>
</reference>
<dbReference type="EMBL" id="CAADFV010000034">
    <property type="protein sequence ID" value="VFK55845.1"/>
    <property type="molecule type" value="Genomic_DNA"/>
</dbReference>
<organism evidence="1">
    <name type="scientific">Candidatus Kentrum sp. TUN</name>
    <dbReference type="NCBI Taxonomy" id="2126343"/>
    <lineage>
        <taxon>Bacteria</taxon>
        <taxon>Pseudomonadati</taxon>
        <taxon>Pseudomonadota</taxon>
        <taxon>Gammaproteobacteria</taxon>
        <taxon>Candidatus Kentrum</taxon>
    </lineage>
</organism>
<dbReference type="EMBL" id="CAADFY010000033">
    <property type="protein sequence ID" value="VFK53929.1"/>
    <property type="molecule type" value="Genomic_DNA"/>
</dbReference>
<proteinExistence type="predicted"/>